<keyword evidence="8" id="KW-0408">Iron</keyword>
<evidence type="ECO:0000256" key="5">
    <source>
        <dbReference type="ARBA" id="ARBA00022692"/>
    </source>
</evidence>
<dbReference type="GO" id="GO:0005886">
    <property type="term" value="C:plasma membrane"/>
    <property type="evidence" value="ECO:0007669"/>
    <property type="project" value="UniProtKB-SubCell"/>
</dbReference>
<dbReference type="Pfam" id="PF02421">
    <property type="entry name" value="FeoB_N"/>
    <property type="match status" value="1"/>
</dbReference>
<keyword evidence="5 13" id="KW-0812">Transmembrane</keyword>
<evidence type="ECO:0000256" key="1">
    <source>
        <dbReference type="ARBA" id="ARBA00004651"/>
    </source>
</evidence>
<evidence type="ECO:0000256" key="6">
    <source>
        <dbReference type="ARBA" id="ARBA00022741"/>
    </source>
</evidence>
<evidence type="ECO:0000256" key="10">
    <source>
        <dbReference type="ARBA" id="ARBA00023134"/>
    </source>
</evidence>
<dbReference type="EMBL" id="FPHK01000016">
    <property type="protein sequence ID" value="SFV55277.1"/>
    <property type="molecule type" value="Genomic_DNA"/>
</dbReference>
<evidence type="ECO:0000256" key="13">
    <source>
        <dbReference type="SAM" id="Phobius"/>
    </source>
</evidence>
<keyword evidence="10" id="KW-0342">GTP-binding</keyword>
<protein>
    <recommendedName>
        <fullName evidence="12">Ferrous iron transport protein B</fullName>
    </recommendedName>
</protein>
<proteinExistence type="predicted"/>
<dbReference type="PANTHER" id="PTHR43185">
    <property type="entry name" value="FERROUS IRON TRANSPORT PROTEIN B"/>
    <property type="match status" value="1"/>
</dbReference>
<feature type="transmembrane region" description="Helical" evidence="13">
    <location>
        <begin position="439"/>
        <end position="463"/>
    </location>
</feature>
<evidence type="ECO:0000259" key="14">
    <source>
        <dbReference type="PROSITE" id="PS51711"/>
    </source>
</evidence>
<dbReference type="InterPro" id="IPR003373">
    <property type="entry name" value="Fe2_transport_prot-B"/>
</dbReference>
<feature type="transmembrane region" description="Helical" evidence="13">
    <location>
        <begin position="654"/>
        <end position="676"/>
    </location>
</feature>
<feature type="transmembrane region" description="Helical" evidence="13">
    <location>
        <begin position="469"/>
        <end position="489"/>
    </location>
</feature>
<keyword evidence="7 13" id="KW-1133">Transmembrane helix</keyword>
<dbReference type="InterPro" id="IPR030389">
    <property type="entry name" value="G_FEOB_dom"/>
</dbReference>
<dbReference type="Pfam" id="PF07664">
    <property type="entry name" value="FeoB_C"/>
    <property type="match status" value="1"/>
</dbReference>
<dbReference type="InterPro" id="IPR041069">
    <property type="entry name" value="FeoB_Cyto"/>
</dbReference>
<keyword evidence="9" id="KW-0406">Ion transport</keyword>
<feature type="transmembrane region" description="Helical" evidence="13">
    <location>
        <begin position="688"/>
        <end position="711"/>
    </location>
</feature>
<dbReference type="CDD" id="cd01879">
    <property type="entry name" value="FeoB"/>
    <property type="match status" value="1"/>
</dbReference>
<dbReference type="PROSITE" id="PS51711">
    <property type="entry name" value="G_FEOB"/>
    <property type="match status" value="1"/>
</dbReference>
<keyword evidence="3" id="KW-1003">Cell membrane</keyword>
<dbReference type="PANTHER" id="PTHR43185:SF1">
    <property type="entry name" value="FE(2+) TRANSPORTER FEOB"/>
    <property type="match status" value="1"/>
</dbReference>
<dbReference type="Pfam" id="PF17910">
    <property type="entry name" value="FeoB_Cyto"/>
    <property type="match status" value="1"/>
</dbReference>
<keyword evidence="4" id="KW-0410">Iron transport</keyword>
<comment type="subcellular location">
    <subcellularLocation>
        <location evidence="1">Cell membrane</location>
        <topology evidence="1">Multi-pass membrane protein</topology>
    </subcellularLocation>
</comment>
<evidence type="ECO:0000256" key="12">
    <source>
        <dbReference type="ARBA" id="ARBA00031200"/>
    </source>
</evidence>
<dbReference type="InterPro" id="IPR005225">
    <property type="entry name" value="Small_GTP-bd"/>
</dbReference>
<keyword evidence="6" id="KW-0547">Nucleotide-binding</keyword>
<sequence length="715" mass="79455">MNNEALDKKVCPITANHIKVALVGQPNVGKSMLINSVSNAHLHVGNFSGVTVDKTEVLFDYKDYHFTVVDLPGTYAFTDYTIEERVTHEYLCAEDYDIIINVVDSTNLEKNLQLTSELFTMSKKMVIALNMSDEAEKEGIEINAAYMSELLGVSCVKVSAATKSGIEALIDAVIETYKEPKKDAKLIFSEAVEEEIDIIVSYLQKHKLQATNSYRNIAINLLKNNKKTYEKLHDEPLWTELQPILIEASRHIELHHDTDDIKEAFAEEYAAFNRGIVTEVVHYKQVQKEQKTLTEKIDSILIHPVLGIPIFLFFMWGLFQLTFTLGNIPMDWIDGFFGWLGDTIAPTISNDDVRSLVVDGIIGGVGAVVLFTPNIIILFIGIALLETTGYMSRVAFLLDGFFHKFGLHGQSFIPLVTGFGCSIPAYMSARILKNDRDRLLTLFIIGFMSCGARLPVYVLFAGAFFGEAMAGNVLFVIYVSGAILGLIFAKILKMTAFKGVDEPFVMEMPKYRLPALKLIWHTVLTQTIMYLKKAGTFIAGAAMLVWFLSNYPHSAALDATYNTKIEQALSKEQKVVLENKLAEEQLGQSYLGRIGKLTEPIFAPLGFDWKMNVALQAGLAAKEVVVSTLGVLYSMGGDVTEESKSLADNIRKHIPFASAIAFIVVIMTYLPCLAATTVFAKEAGSWKYAVYLFIFTSVVAYVLAFIAYRIALAFG</sequence>
<keyword evidence="11 13" id="KW-0472">Membrane</keyword>
<keyword evidence="2" id="KW-0813">Transport</keyword>
<dbReference type="Gene3D" id="1.10.287.1770">
    <property type="match status" value="1"/>
</dbReference>
<evidence type="ECO:0000256" key="3">
    <source>
        <dbReference type="ARBA" id="ARBA00022475"/>
    </source>
</evidence>
<name>A0A1W1BP80_9ZZZZ</name>
<feature type="domain" description="FeoB-type G" evidence="14">
    <location>
        <begin position="17"/>
        <end position="179"/>
    </location>
</feature>
<dbReference type="Pfam" id="PF07670">
    <property type="entry name" value="Gate"/>
    <property type="match status" value="2"/>
</dbReference>
<dbReference type="SUPFAM" id="SSF52540">
    <property type="entry name" value="P-loop containing nucleoside triphosphate hydrolases"/>
    <property type="match status" value="1"/>
</dbReference>
<evidence type="ECO:0000256" key="7">
    <source>
        <dbReference type="ARBA" id="ARBA00022989"/>
    </source>
</evidence>
<evidence type="ECO:0000313" key="15">
    <source>
        <dbReference type="EMBL" id="SFV55277.1"/>
    </source>
</evidence>
<dbReference type="InterPro" id="IPR027417">
    <property type="entry name" value="P-loop_NTPase"/>
</dbReference>
<accession>A0A1W1BP80</accession>
<dbReference type="NCBIfam" id="TIGR00437">
    <property type="entry name" value="feoB"/>
    <property type="match status" value="1"/>
</dbReference>
<gene>
    <name evidence="15" type="ORF">MNB_SM-6-1536</name>
</gene>
<feature type="transmembrane region" description="Helical" evidence="13">
    <location>
        <begin position="300"/>
        <end position="319"/>
    </location>
</feature>
<evidence type="ECO:0000256" key="4">
    <source>
        <dbReference type="ARBA" id="ARBA00022496"/>
    </source>
</evidence>
<dbReference type="InterPro" id="IPR011640">
    <property type="entry name" value="Fe2_transport_prot_B_C"/>
</dbReference>
<dbReference type="Gene3D" id="3.40.50.300">
    <property type="entry name" value="P-loop containing nucleotide triphosphate hydrolases"/>
    <property type="match status" value="1"/>
</dbReference>
<evidence type="ECO:0000256" key="9">
    <source>
        <dbReference type="ARBA" id="ARBA00023065"/>
    </source>
</evidence>
<evidence type="ECO:0000256" key="11">
    <source>
        <dbReference type="ARBA" id="ARBA00023136"/>
    </source>
</evidence>
<evidence type="ECO:0000256" key="2">
    <source>
        <dbReference type="ARBA" id="ARBA00022448"/>
    </source>
</evidence>
<reference evidence="15" key="1">
    <citation type="submission" date="2016-10" db="EMBL/GenBank/DDBJ databases">
        <authorList>
            <person name="de Groot N.N."/>
        </authorList>
    </citation>
    <scope>NUCLEOTIDE SEQUENCE</scope>
</reference>
<dbReference type="InterPro" id="IPR050860">
    <property type="entry name" value="FeoB_GTPase"/>
</dbReference>
<dbReference type="GO" id="GO:0015093">
    <property type="term" value="F:ferrous iron transmembrane transporter activity"/>
    <property type="evidence" value="ECO:0007669"/>
    <property type="project" value="InterPro"/>
</dbReference>
<dbReference type="AlphaFoldDB" id="A0A1W1BP80"/>
<dbReference type="GO" id="GO:0005525">
    <property type="term" value="F:GTP binding"/>
    <property type="evidence" value="ECO:0007669"/>
    <property type="project" value="UniProtKB-KW"/>
</dbReference>
<organism evidence="15">
    <name type="scientific">hydrothermal vent metagenome</name>
    <dbReference type="NCBI Taxonomy" id="652676"/>
    <lineage>
        <taxon>unclassified sequences</taxon>
        <taxon>metagenomes</taxon>
        <taxon>ecological metagenomes</taxon>
    </lineage>
</organism>
<feature type="transmembrane region" description="Helical" evidence="13">
    <location>
        <begin position="361"/>
        <end position="385"/>
    </location>
</feature>
<dbReference type="NCBIfam" id="TIGR00231">
    <property type="entry name" value="small_GTP"/>
    <property type="match status" value="1"/>
</dbReference>
<dbReference type="InterPro" id="IPR011642">
    <property type="entry name" value="Gate_dom"/>
</dbReference>
<evidence type="ECO:0000256" key="8">
    <source>
        <dbReference type="ARBA" id="ARBA00023004"/>
    </source>
</evidence>